<gene>
    <name evidence="11" type="ORF">PS833_04123</name>
</gene>
<dbReference type="Proteomes" id="UP000409037">
    <property type="component" value="Unassembled WGS sequence"/>
</dbReference>
<evidence type="ECO:0000313" key="12">
    <source>
        <dbReference type="Proteomes" id="UP000409037"/>
    </source>
</evidence>
<feature type="domain" description="Flagellar basal-body/hook protein C-terminal" evidence="9">
    <location>
        <begin position="649"/>
        <end position="687"/>
    </location>
</feature>
<evidence type="ECO:0000256" key="2">
    <source>
        <dbReference type="ARBA" id="ARBA00004613"/>
    </source>
</evidence>
<dbReference type="GO" id="GO:0044780">
    <property type="term" value="P:bacterial-type flagellum assembly"/>
    <property type="evidence" value="ECO:0007669"/>
    <property type="project" value="InterPro"/>
</dbReference>
<dbReference type="RefSeq" id="WP_191635379.1">
    <property type="nucleotide sequence ID" value="NZ_CABVHU010000011.1"/>
</dbReference>
<dbReference type="PRINTS" id="PR01005">
    <property type="entry name" value="FLGHOOKAP1"/>
</dbReference>
<evidence type="ECO:0000256" key="1">
    <source>
        <dbReference type="ARBA" id="ARBA00004365"/>
    </source>
</evidence>
<dbReference type="GO" id="GO:0005198">
    <property type="term" value="F:structural molecule activity"/>
    <property type="evidence" value="ECO:0007669"/>
    <property type="project" value="InterPro"/>
</dbReference>
<evidence type="ECO:0000259" key="10">
    <source>
        <dbReference type="Pfam" id="PF22638"/>
    </source>
</evidence>
<accession>A0A5E7DQZ2</accession>
<feature type="domain" description="Flagellar hook-associated protein FlgK helical" evidence="10">
    <location>
        <begin position="92"/>
        <end position="323"/>
    </location>
</feature>
<dbReference type="InterPro" id="IPR002371">
    <property type="entry name" value="FlgK"/>
</dbReference>
<evidence type="ECO:0000256" key="5">
    <source>
        <dbReference type="ARBA" id="ARBA00022525"/>
    </source>
</evidence>
<keyword evidence="5" id="KW-0964">Secreted</keyword>
<feature type="domain" description="Flagellar basal body rod protein N-terminal" evidence="8">
    <location>
        <begin position="4"/>
        <end position="33"/>
    </location>
</feature>
<dbReference type="Pfam" id="PF00460">
    <property type="entry name" value="Flg_bb_rod"/>
    <property type="match status" value="1"/>
</dbReference>
<dbReference type="Pfam" id="PF22638">
    <property type="entry name" value="FlgK_D1"/>
    <property type="match status" value="1"/>
</dbReference>
<dbReference type="GO" id="GO:0005576">
    <property type="term" value="C:extracellular region"/>
    <property type="evidence" value="ECO:0007669"/>
    <property type="project" value="UniProtKB-SubCell"/>
</dbReference>
<name>A0A5E7DQZ2_PSEFL</name>
<dbReference type="InterPro" id="IPR019776">
    <property type="entry name" value="Flagellar_basal_body_rod_CS"/>
</dbReference>
<comment type="subcellular location">
    <subcellularLocation>
        <location evidence="1">Bacterial flagellum</location>
    </subcellularLocation>
    <subcellularLocation>
        <location evidence="2">Secreted</location>
    </subcellularLocation>
</comment>
<dbReference type="PANTHER" id="PTHR30033">
    <property type="entry name" value="FLAGELLAR HOOK-ASSOCIATED PROTEIN 1"/>
    <property type="match status" value="1"/>
</dbReference>
<reference evidence="11 12" key="1">
    <citation type="submission" date="2019-09" db="EMBL/GenBank/DDBJ databases">
        <authorList>
            <person name="Chandra G."/>
            <person name="Truman W A."/>
        </authorList>
    </citation>
    <scope>NUCLEOTIDE SEQUENCE [LARGE SCALE GENOMIC DNA]</scope>
    <source>
        <strain evidence="11">PS833</strain>
    </source>
</reference>
<organism evidence="11 12">
    <name type="scientific">Pseudomonas fluorescens</name>
    <dbReference type="NCBI Taxonomy" id="294"/>
    <lineage>
        <taxon>Bacteria</taxon>
        <taxon>Pseudomonadati</taxon>
        <taxon>Pseudomonadota</taxon>
        <taxon>Gammaproteobacteria</taxon>
        <taxon>Pseudomonadales</taxon>
        <taxon>Pseudomonadaceae</taxon>
        <taxon>Pseudomonas</taxon>
    </lineage>
</organism>
<keyword evidence="7" id="KW-0175">Coiled coil</keyword>
<dbReference type="InterPro" id="IPR010930">
    <property type="entry name" value="Flg_bb/hook_C_dom"/>
</dbReference>
<dbReference type="PROSITE" id="PS00588">
    <property type="entry name" value="FLAGELLA_BB_ROD"/>
    <property type="match status" value="1"/>
</dbReference>
<keyword evidence="6" id="KW-0975">Bacterial flagellum</keyword>
<comment type="similarity">
    <text evidence="3">Belongs to the flagella basal body rod proteins family.</text>
</comment>
<evidence type="ECO:0000256" key="4">
    <source>
        <dbReference type="ARBA" id="ARBA00016244"/>
    </source>
</evidence>
<dbReference type="AlphaFoldDB" id="A0A5E7DQZ2"/>
<dbReference type="SUPFAM" id="SSF64518">
    <property type="entry name" value="Phase 1 flagellin"/>
    <property type="match status" value="2"/>
</dbReference>
<evidence type="ECO:0000256" key="6">
    <source>
        <dbReference type="ARBA" id="ARBA00023143"/>
    </source>
</evidence>
<feature type="coiled-coil region" evidence="7">
    <location>
        <begin position="161"/>
        <end position="188"/>
    </location>
</feature>
<evidence type="ECO:0000259" key="8">
    <source>
        <dbReference type="Pfam" id="PF00460"/>
    </source>
</evidence>
<evidence type="ECO:0000313" key="11">
    <source>
        <dbReference type="EMBL" id="VVO20050.1"/>
    </source>
</evidence>
<dbReference type="PANTHER" id="PTHR30033:SF1">
    <property type="entry name" value="FLAGELLAR HOOK-ASSOCIATED PROTEIN 1"/>
    <property type="match status" value="1"/>
</dbReference>
<dbReference type="GO" id="GO:0009424">
    <property type="term" value="C:bacterial-type flagellum hook"/>
    <property type="evidence" value="ECO:0007669"/>
    <property type="project" value="InterPro"/>
</dbReference>
<dbReference type="InterPro" id="IPR001444">
    <property type="entry name" value="Flag_bb_rod_N"/>
</dbReference>
<dbReference type="InterPro" id="IPR053927">
    <property type="entry name" value="FlgK_helical"/>
</dbReference>
<sequence length="689" mass="71552">MSLLNIGMSGLNASQVSLATVGNNIANANTAGYSRQQTIQSSNTSHLNGGVFIGSGTTLADVRRVYNAYLDSQLQTSTSLSNDANAYLEQVSPLDKLFSDKTTGISAVLSSFFASVQTSAGAPSDNAARQLLLTNAQTLSNRFNALASQMQQQNEGINSQLTTMTDKVNQLTSSIAALNQQISQASNSTGSGPSNLLDARNEAVRTLNELVGVNVQEYNGSYNVSLGTGQSLVMGNTANTLSTVRSGIDKNQLNIQVNSPSSVSDVTSVISGGKIGGLLRYRSDVLIPAQNELGRVALVAADSINSQLGQGLDANGQFGASLFSSINSAAAISQRSLASSGNDPKSGNLDVTIVTSGNLTIYDYQVTFTSDKAYNVVRSDGTAMGSFSLDDDPAKEIDGFLLNLHVPIDANEPVKGVAKGDSFRIIPTRNAASVITTTMTDANRLAFAGAITATTGTGNKGTGAIAQPTLSSTLDIYDTGLAESQSFIKDALPVRLVFGAVTNGTQTYTVYDASGKDIGSSGSFVPGQSKELAINVKMLDEKGDPILDANGDPKHFEFKTTVSGSPANGDSFTVAFNVDGKSDNRNAQSLLELQTKATVGVSDGNAGMSMGTAYSKLVGQVGAKASQALGDSTASGAILARAKSEVASVSQVNLDDEAADLVKFQQYYTASSQIIKAAQEIFSTLINSL</sequence>
<evidence type="ECO:0000256" key="7">
    <source>
        <dbReference type="SAM" id="Coils"/>
    </source>
</evidence>
<protein>
    <recommendedName>
        <fullName evidence="4">Flagellar hook-associated protein 1</fullName>
    </recommendedName>
</protein>
<evidence type="ECO:0000256" key="3">
    <source>
        <dbReference type="ARBA" id="ARBA00009677"/>
    </source>
</evidence>
<dbReference type="EMBL" id="CABVHU010000011">
    <property type="protein sequence ID" value="VVO20050.1"/>
    <property type="molecule type" value="Genomic_DNA"/>
</dbReference>
<proteinExistence type="inferred from homology"/>
<dbReference type="Pfam" id="PF06429">
    <property type="entry name" value="Flg_bbr_C"/>
    <property type="match status" value="1"/>
</dbReference>
<evidence type="ECO:0000259" key="9">
    <source>
        <dbReference type="Pfam" id="PF06429"/>
    </source>
</evidence>
<dbReference type="NCBIfam" id="TIGR02492">
    <property type="entry name" value="flgK_ends"/>
    <property type="match status" value="1"/>
</dbReference>